<name>A0A0U0W312_MYCBE</name>
<dbReference type="EMBL" id="CSTD01000001">
    <property type="protein sequence ID" value="CPR04291.1"/>
    <property type="molecule type" value="Genomic_DNA"/>
</dbReference>
<feature type="domain" description="HNH nuclease" evidence="2">
    <location>
        <begin position="1"/>
        <end position="53"/>
    </location>
</feature>
<dbReference type="InterPro" id="IPR002711">
    <property type="entry name" value="HNH"/>
</dbReference>
<evidence type="ECO:0000313" key="3">
    <source>
        <dbReference type="EMBL" id="CPR04291.1"/>
    </source>
</evidence>
<dbReference type="AlphaFoldDB" id="A0A0U0W312"/>
<evidence type="ECO:0000259" key="2">
    <source>
        <dbReference type="SMART" id="SM00507"/>
    </source>
</evidence>
<dbReference type="OrthoDB" id="4419061at2"/>
<dbReference type="Pfam" id="PF01844">
    <property type="entry name" value="HNH"/>
    <property type="match status" value="1"/>
</dbReference>
<dbReference type="GO" id="GO:0004519">
    <property type="term" value="F:endonuclease activity"/>
    <property type="evidence" value="ECO:0007669"/>
    <property type="project" value="InterPro"/>
</dbReference>
<sequence length="125" mass="13686">MYNQWFHSKDRGCSRPGCTAPGYWCEVHHVQDWASTRPTDADNLALACGADHALVGPGGWTTRKNARGDTEWIPPPHLDRGQPRVNTFHHPEKHLAGEAEAEAEAEAETEAEAEDETEAEAEGAA</sequence>
<proteinExistence type="predicted"/>
<reference evidence="3 4" key="1">
    <citation type="submission" date="2015-03" db="EMBL/GenBank/DDBJ databases">
        <authorList>
            <person name="Murphy D."/>
        </authorList>
    </citation>
    <scope>NUCLEOTIDE SEQUENCE [LARGE SCALE GENOMIC DNA]</scope>
    <source>
        <strain evidence="3 4">DSM 44277</strain>
    </source>
</reference>
<dbReference type="CDD" id="cd00085">
    <property type="entry name" value="HNHc"/>
    <property type="match status" value="1"/>
</dbReference>
<dbReference type="InterPro" id="IPR003615">
    <property type="entry name" value="HNH_nuc"/>
</dbReference>
<feature type="region of interest" description="Disordered" evidence="1">
    <location>
        <begin position="57"/>
        <end position="125"/>
    </location>
</feature>
<dbReference type="GO" id="GO:0003676">
    <property type="term" value="F:nucleic acid binding"/>
    <property type="evidence" value="ECO:0007669"/>
    <property type="project" value="InterPro"/>
</dbReference>
<accession>A0A0U0W312</accession>
<protein>
    <submittedName>
        <fullName evidence="3">REP13E12 repeat protein</fullName>
    </submittedName>
</protein>
<dbReference type="SMART" id="SM00507">
    <property type="entry name" value="HNHc"/>
    <property type="match status" value="1"/>
</dbReference>
<feature type="compositionally biased region" description="Acidic residues" evidence="1">
    <location>
        <begin position="99"/>
        <end position="125"/>
    </location>
</feature>
<evidence type="ECO:0000313" key="4">
    <source>
        <dbReference type="Proteomes" id="UP000198875"/>
    </source>
</evidence>
<organism evidence="3 4">
    <name type="scientific">Mycobacterium bohemicum DSM 44277</name>
    <dbReference type="NCBI Taxonomy" id="1236609"/>
    <lineage>
        <taxon>Bacteria</taxon>
        <taxon>Bacillati</taxon>
        <taxon>Actinomycetota</taxon>
        <taxon>Actinomycetes</taxon>
        <taxon>Mycobacteriales</taxon>
        <taxon>Mycobacteriaceae</taxon>
        <taxon>Mycobacterium</taxon>
    </lineage>
</organism>
<gene>
    <name evidence="3" type="ORF">BN971_00408</name>
</gene>
<evidence type="ECO:0000256" key="1">
    <source>
        <dbReference type="SAM" id="MobiDB-lite"/>
    </source>
</evidence>
<dbReference type="GO" id="GO:0008270">
    <property type="term" value="F:zinc ion binding"/>
    <property type="evidence" value="ECO:0007669"/>
    <property type="project" value="InterPro"/>
</dbReference>
<dbReference type="Proteomes" id="UP000198875">
    <property type="component" value="Unassembled WGS sequence"/>
</dbReference>